<dbReference type="Proteomes" id="UP001151760">
    <property type="component" value="Unassembled WGS sequence"/>
</dbReference>
<evidence type="ECO:0000313" key="2">
    <source>
        <dbReference type="Proteomes" id="UP001151760"/>
    </source>
</evidence>
<dbReference type="EMBL" id="BQNB010013578">
    <property type="protein sequence ID" value="GJT17686.1"/>
    <property type="molecule type" value="Genomic_DNA"/>
</dbReference>
<organism evidence="1 2">
    <name type="scientific">Tanacetum coccineum</name>
    <dbReference type="NCBI Taxonomy" id="301880"/>
    <lineage>
        <taxon>Eukaryota</taxon>
        <taxon>Viridiplantae</taxon>
        <taxon>Streptophyta</taxon>
        <taxon>Embryophyta</taxon>
        <taxon>Tracheophyta</taxon>
        <taxon>Spermatophyta</taxon>
        <taxon>Magnoliopsida</taxon>
        <taxon>eudicotyledons</taxon>
        <taxon>Gunneridae</taxon>
        <taxon>Pentapetalae</taxon>
        <taxon>asterids</taxon>
        <taxon>campanulids</taxon>
        <taxon>Asterales</taxon>
        <taxon>Asteraceae</taxon>
        <taxon>Asteroideae</taxon>
        <taxon>Anthemideae</taxon>
        <taxon>Anthemidinae</taxon>
        <taxon>Tanacetum</taxon>
    </lineage>
</organism>
<gene>
    <name evidence="1" type="ORF">Tco_0876392</name>
</gene>
<comment type="caution">
    <text evidence="1">The sequence shown here is derived from an EMBL/GenBank/DDBJ whole genome shotgun (WGS) entry which is preliminary data.</text>
</comment>
<reference evidence="1" key="2">
    <citation type="submission" date="2022-01" db="EMBL/GenBank/DDBJ databases">
        <authorList>
            <person name="Yamashiro T."/>
            <person name="Shiraishi A."/>
            <person name="Satake H."/>
            <person name="Nakayama K."/>
        </authorList>
    </citation>
    <scope>NUCLEOTIDE SEQUENCE</scope>
</reference>
<sequence length="281" mass="33019">MVSATKDPITFDELMATPIDFSKNMHSLEGDRCPFDLTKPHPLKGHLGHLTVVAEYFFNNDLEFLKSSDLEKKYTTSITKTKADRYEIVGIEDMVPTLWSTTKVGVVSVNVKKLHGYGHLEDFAIRRADRQKSYHQTSSRGSPAWCRGCYQKKFNITAPHKIFPEIEFKVLYPPSYKPPGVIYKDLNKQNRVMQADEMYKFSNGTLKTLRDELHHRIRDFFLGYNKEMSKRKWTTIDKRRSELIVELIDKQMRERRIIRNLERLVGAWELEMDYKLMTQTE</sequence>
<accession>A0ABQ5BUY7</accession>
<evidence type="ECO:0000313" key="1">
    <source>
        <dbReference type="EMBL" id="GJT17686.1"/>
    </source>
</evidence>
<name>A0ABQ5BUY7_9ASTR</name>
<reference evidence="1" key="1">
    <citation type="journal article" date="2022" name="Int. J. Mol. Sci.">
        <title>Draft Genome of Tanacetum Coccineum: Genomic Comparison of Closely Related Tanacetum-Family Plants.</title>
        <authorList>
            <person name="Yamashiro T."/>
            <person name="Shiraishi A."/>
            <person name="Nakayama K."/>
            <person name="Satake H."/>
        </authorList>
    </citation>
    <scope>NUCLEOTIDE SEQUENCE</scope>
</reference>
<keyword evidence="2" id="KW-1185">Reference proteome</keyword>
<protein>
    <submittedName>
        <fullName evidence="1">Uncharacterized protein</fullName>
    </submittedName>
</protein>
<proteinExistence type="predicted"/>